<dbReference type="AlphaFoldDB" id="X0VRM6"/>
<evidence type="ECO:0000313" key="1">
    <source>
        <dbReference type="EMBL" id="GAG15108.1"/>
    </source>
</evidence>
<reference evidence="1" key="1">
    <citation type="journal article" date="2014" name="Front. Microbiol.">
        <title>High frequency of phylogenetically diverse reductive dehalogenase-homologous genes in deep subseafloor sedimentary metagenomes.</title>
        <authorList>
            <person name="Kawai M."/>
            <person name="Futagami T."/>
            <person name="Toyoda A."/>
            <person name="Takaki Y."/>
            <person name="Nishi S."/>
            <person name="Hori S."/>
            <person name="Arai W."/>
            <person name="Tsubouchi T."/>
            <person name="Morono Y."/>
            <person name="Uchiyama I."/>
            <person name="Ito T."/>
            <person name="Fujiyama A."/>
            <person name="Inagaki F."/>
            <person name="Takami H."/>
        </authorList>
    </citation>
    <scope>NUCLEOTIDE SEQUENCE</scope>
    <source>
        <strain evidence="1">Expedition CK06-06</strain>
    </source>
</reference>
<sequence length="137" mass="14557">MTISLKNVGSGFKRTSLNENFEAIEAELNSNVLRRDGVDGGANQMEVDLDMNSQALLNGGLASFTQVTVDGEILDPDNTGVTTLPDQTGNANKTLTTDGGSAYWKDRDTVTLAEAVADDTLYVGQSVVLSDRAHATF</sequence>
<proteinExistence type="predicted"/>
<dbReference type="EMBL" id="BARS01036399">
    <property type="protein sequence ID" value="GAG15108.1"/>
    <property type="molecule type" value="Genomic_DNA"/>
</dbReference>
<gene>
    <name evidence="1" type="ORF">S01H1_55963</name>
</gene>
<feature type="non-terminal residue" evidence="1">
    <location>
        <position position="137"/>
    </location>
</feature>
<name>X0VRM6_9ZZZZ</name>
<protein>
    <submittedName>
        <fullName evidence="1">Uncharacterized protein</fullName>
    </submittedName>
</protein>
<organism evidence="1">
    <name type="scientific">marine sediment metagenome</name>
    <dbReference type="NCBI Taxonomy" id="412755"/>
    <lineage>
        <taxon>unclassified sequences</taxon>
        <taxon>metagenomes</taxon>
        <taxon>ecological metagenomes</taxon>
    </lineage>
</organism>
<accession>X0VRM6</accession>
<comment type="caution">
    <text evidence="1">The sequence shown here is derived from an EMBL/GenBank/DDBJ whole genome shotgun (WGS) entry which is preliminary data.</text>
</comment>